<dbReference type="Pfam" id="PF04773">
    <property type="entry name" value="FecR"/>
    <property type="match status" value="1"/>
</dbReference>
<evidence type="ECO:0000313" key="4">
    <source>
        <dbReference type="EMBL" id="MBC5619484.1"/>
    </source>
</evidence>
<gene>
    <name evidence="4" type="ORF">H8S64_00060</name>
</gene>
<keyword evidence="1" id="KW-0472">Membrane</keyword>
<organism evidence="4 5">
    <name type="scientific">Butyricimonas hominis</name>
    <dbReference type="NCBI Taxonomy" id="2763032"/>
    <lineage>
        <taxon>Bacteria</taxon>
        <taxon>Pseudomonadati</taxon>
        <taxon>Bacteroidota</taxon>
        <taxon>Bacteroidia</taxon>
        <taxon>Bacteroidales</taxon>
        <taxon>Odoribacteraceae</taxon>
        <taxon>Butyricimonas</taxon>
    </lineage>
</organism>
<dbReference type="PANTHER" id="PTHR30273">
    <property type="entry name" value="PERIPLASMIC SIGNAL SENSOR AND SIGMA FACTOR ACTIVATOR FECR-RELATED"/>
    <property type="match status" value="1"/>
</dbReference>
<dbReference type="Proteomes" id="UP000646484">
    <property type="component" value="Unassembled WGS sequence"/>
</dbReference>
<proteinExistence type="predicted"/>
<keyword evidence="1" id="KW-0812">Transmembrane</keyword>
<dbReference type="Gene3D" id="2.60.120.1440">
    <property type="match status" value="1"/>
</dbReference>
<evidence type="ECO:0000259" key="3">
    <source>
        <dbReference type="Pfam" id="PF16344"/>
    </source>
</evidence>
<name>A0ABR7CV08_9BACT</name>
<feature type="transmembrane region" description="Helical" evidence="1">
    <location>
        <begin position="79"/>
        <end position="100"/>
    </location>
</feature>
<dbReference type="InterPro" id="IPR012373">
    <property type="entry name" value="Ferrdict_sens_TM"/>
</dbReference>
<reference evidence="4 5" key="1">
    <citation type="submission" date="2020-08" db="EMBL/GenBank/DDBJ databases">
        <title>Genome public.</title>
        <authorList>
            <person name="Liu C."/>
            <person name="Sun Q."/>
        </authorList>
    </citation>
    <scope>NUCLEOTIDE SEQUENCE [LARGE SCALE GENOMIC DNA]</scope>
    <source>
        <strain evidence="4 5">NSJ-56</strain>
    </source>
</reference>
<accession>A0ABR7CV08</accession>
<dbReference type="PANTHER" id="PTHR30273:SF2">
    <property type="entry name" value="PROTEIN FECR"/>
    <property type="match status" value="1"/>
</dbReference>
<keyword evidence="5" id="KW-1185">Reference proteome</keyword>
<evidence type="ECO:0000313" key="5">
    <source>
        <dbReference type="Proteomes" id="UP000646484"/>
    </source>
</evidence>
<comment type="caution">
    <text evidence="4">The sequence shown here is derived from an EMBL/GenBank/DDBJ whole genome shotgun (WGS) entry which is preliminary data.</text>
</comment>
<evidence type="ECO:0000256" key="1">
    <source>
        <dbReference type="SAM" id="Phobius"/>
    </source>
</evidence>
<dbReference type="InterPro" id="IPR032508">
    <property type="entry name" value="FecR_C"/>
</dbReference>
<dbReference type="Gene3D" id="3.55.50.30">
    <property type="match status" value="1"/>
</dbReference>
<sequence length="385" mass="43696">MSTKDEKEWLRAVLEGRVKPGDAEWRKIWRDADFARVRGVLREVGMMERGDVMFDREKMWRVVEGYRGEGQNRRRVAMLWRWVAAVMIPLFVGGTIWFSLRETKEIPVAQVPVLEAGSPQAVLIMAKGERINLASVQVDTLTTKGGVRVRLDSARSVTYEQGEGQSTEVEYNTIVVPRKGEYQLTLADGSRVYLNSESEIRFPTFFSGEERKVYLKGEAFFEVAPDAGKPFIVDVGEVDVRVLGTRFNVNAYTPDEVIRTTLVSGKVQVSDRKDRASTILAPGQQAVWEEGRISTKEVDAAAVSAWVNGKFYFEEGATLEDIAAQLQRWYDVDFFFASERVKRFVFAGVIKKEYTANEIFSIIEKTTRVKFTVNGRTVVVTELNR</sequence>
<keyword evidence="1" id="KW-1133">Transmembrane helix</keyword>
<dbReference type="RefSeq" id="WP_186974499.1">
    <property type="nucleotide sequence ID" value="NZ_JACOOH010000001.1"/>
</dbReference>
<dbReference type="EMBL" id="JACOOH010000001">
    <property type="protein sequence ID" value="MBC5619484.1"/>
    <property type="molecule type" value="Genomic_DNA"/>
</dbReference>
<protein>
    <submittedName>
        <fullName evidence="4">FecR domain-containing protein</fullName>
    </submittedName>
</protein>
<feature type="domain" description="FecR protein" evidence="2">
    <location>
        <begin position="173"/>
        <end position="268"/>
    </location>
</feature>
<dbReference type="Pfam" id="PF16344">
    <property type="entry name" value="FecR_C"/>
    <property type="match status" value="1"/>
</dbReference>
<evidence type="ECO:0000259" key="2">
    <source>
        <dbReference type="Pfam" id="PF04773"/>
    </source>
</evidence>
<feature type="domain" description="Protein FecR C-terminal" evidence="3">
    <location>
        <begin position="311"/>
        <end position="380"/>
    </location>
</feature>
<dbReference type="InterPro" id="IPR006860">
    <property type="entry name" value="FecR"/>
</dbReference>